<organism evidence="3 4">
    <name type="scientific">Tumidithrix elongata BACA0141</name>
    <dbReference type="NCBI Taxonomy" id="2716417"/>
    <lineage>
        <taxon>Bacteria</taxon>
        <taxon>Bacillati</taxon>
        <taxon>Cyanobacteriota</taxon>
        <taxon>Cyanophyceae</taxon>
        <taxon>Pseudanabaenales</taxon>
        <taxon>Pseudanabaenaceae</taxon>
        <taxon>Tumidithrix</taxon>
        <taxon>Tumidithrix elongata</taxon>
    </lineage>
</organism>
<dbReference type="PANTHER" id="PTHR36566:SF1">
    <property type="entry name" value="PYRIDINIUM-3,5-BISTHIOCARBOXYLIC ACID MONONUCLEOTIDE NICKEL INSERTION PROTEIN"/>
    <property type="match status" value="1"/>
</dbReference>
<feature type="region of interest" description="Disordered" evidence="2">
    <location>
        <begin position="303"/>
        <end position="328"/>
    </location>
</feature>
<dbReference type="EC" id="4.99.1.12" evidence="3"/>
<gene>
    <name evidence="3" type="primary">larC</name>
    <name evidence="3" type="ORF">V2H45_18015</name>
</gene>
<protein>
    <submittedName>
        <fullName evidence="3">Nickel insertion protein</fullName>
        <ecNumber evidence="3">4.99.1.12</ecNumber>
    </submittedName>
</protein>
<proteinExistence type="predicted"/>
<dbReference type="PANTHER" id="PTHR36566">
    <property type="entry name" value="NICKEL INSERTION PROTEIN-RELATED"/>
    <property type="match status" value="1"/>
</dbReference>
<dbReference type="Pfam" id="PF01969">
    <property type="entry name" value="Ni_insertion"/>
    <property type="match status" value="1"/>
</dbReference>
<reference evidence="3" key="1">
    <citation type="submission" date="2024-01" db="EMBL/GenBank/DDBJ databases">
        <title>Bank of Algae and Cyanobacteria of the Azores (BACA) strain genomes.</title>
        <authorList>
            <person name="Luz R."/>
            <person name="Cordeiro R."/>
            <person name="Fonseca A."/>
            <person name="Goncalves V."/>
        </authorList>
    </citation>
    <scope>NUCLEOTIDE SEQUENCE</scope>
    <source>
        <strain evidence="3">BACA0141</strain>
    </source>
</reference>
<feature type="region of interest" description="Disordered" evidence="2">
    <location>
        <begin position="65"/>
        <end position="132"/>
    </location>
</feature>
<comment type="caution">
    <text evidence="3">The sequence shown here is derived from an EMBL/GenBank/DDBJ whole genome shotgun (WGS) entry which is preliminary data.</text>
</comment>
<evidence type="ECO:0000256" key="1">
    <source>
        <dbReference type="ARBA" id="ARBA00022596"/>
    </source>
</evidence>
<evidence type="ECO:0000256" key="2">
    <source>
        <dbReference type="SAM" id="MobiDB-lite"/>
    </source>
</evidence>
<dbReference type="EMBL" id="JAZBJZ010000086">
    <property type="protein sequence ID" value="MEE3718641.1"/>
    <property type="molecule type" value="Genomic_DNA"/>
</dbReference>
<sequence length="328" mass="36364">MSNIAYWDCHAGIAGDMCLGALVSAGVPIDYLNLVIDRLGLSQKVKIRSELVLRCGQEATKVHVELIPDDNSMNPDREALPEESAPPEPDHSHDPAHKHTHEHSSDHDHEHPHDRSQDRNTSHDAHTHHRHLPEIETMIREANLPLKVEFWSLRIFRRLAIAEGKVHGIAPEQVHFHEVGALDAIVDIVCTCAGLDWLGIDQLFCSALPTGGGFVKCEHGRMPVPAPAVLKLWELHQVPVFSNGIEKELVTPTGAAIAVSLCESFGKIPNLRIKKVGLGAGTRDLAIPNIVRLWIGEGEDSLSNVQDRGEKHKDKKHKHKQDKKKSLK</sequence>
<dbReference type="InterPro" id="IPR002822">
    <property type="entry name" value="Ni_insertion"/>
</dbReference>
<accession>A0AAW9Q7P4</accession>
<keyword evidence="1" id="KW-0533">Nickel</keyword>
<evidence type="ECO:0000313" key="4">
    <source>
        <dbReference type="Proteomes" id="UP001333818"/>
    </source>
</evidence>
<dbReference type="GO" id="GO:0016829">
    <property type="term" value="F:lyase activity"/>
    <property type="evidence" value="ECO:0007669"/>
    <property type="project" value="UniProtKB-KW"/>
</dbReference>
<evidence type="ECO:0000313" key="3">
    <source>
        <dbReference type="EMBL" id="MEE3718641.1"/>
    </source>
</evidence>
<keyword evidence="3" id="KW-0456">Lyase</keyword>
<feature type="compositionally biased region" description="Basic and acidic residues" evidence="2">
    <location>
        <begin position="88"/>
        <end position="125"/>
    </location>
</feature>
<dbReference type="AlphaFoldDB" id="A0AAW9Q7P4"/>
<feature type="compositionally biased region" description="Basic residues" evidence="2">
    <location>
        <begin position="313"/>
        <end position="328"/>
    </location>
</feature>
<dbReference type="Proteomes" id="UP001333818">
    <property type="component" value="Unassembled WGS sequence"/>
</dbReference>
<name>A0AAW9Q7P4_9CYAN</name>
<keyword evidence="4" id="KW-1185">Reference proteome</keyword>